<dbReference type="Proteomes" id="UP000008363">
    <property type="component" value="Unassembled WGS sequence"/>
</dbReference>
<comment type="caution">
    <text evidence="3">The sequence shown here is derived from an EMBL/GenBank/DDBJ whole genome shotgun (WGS) entry which is preliminary data.</text>
</comment>
<reference evidence="3 4" key="1">
    <citation type="submission" date="2012-08" db="EMBL/GenBank/DDBJ databases">
        <title>Whole genome shotgun sequence of Gordonia rhizosphera NBRC 16068.</title>
        <authorList>
            <person name="Takarada H."/>
            <person name="Isaki S."/>
            <person name="Hosoyama A."/>
            <person name="Tsuchikane K."/>
            <person name="Katsumata H."/>
            <person name="Baba S."/>
            <person name="Ohji S."/>
            <person name="Yamazaki S."/>
            <person name="Fujita N."/>
        </authorList>
    </citation>
    <scope>NUCLEOTIDE SEQUENCE [LARGE SCALE GENOMIC DNA]</scope>
    <source>
        <strain evidence="3 4">NBRC 16068</strain>
    </source>
</reference>
<evidence type="ECO:0000256" key="2">
    <source>
        <dbReference type="ARBA" id="ARBA00023002"/>
    </source>
</evidence>
<dbReference type="PRINTS" id="PR00080">
    <property type="entry name" value="SDRFAMILY"/>
</dbReference>
<dbReference type="GO" id="GO:0016491">
    <property type="term" value="F:oxidoreductase activity"/>
    <property type="evidence" value="ECO:0007669"/>
    <property type="project" value="UniProtKB-KW"/>
</dbReference>
<dbReference type="SUPFAM" id="SSF51735">
    <property type="entry name" value="NAD(P)-binding Rossmann-fold domains"/>
    <property type="match status" value="1"/>
</dbReference>
<comment type="similarity">
    <text evidence="1">Belongs to the short-chain dehydrogenases/reductases (SDR) family.</text>
</comment>
<dbReference type="OrthoDB" id="7064009at2"/>
<evidence type="ECO:0000256" key="1">
    <source>
        <dbReference type="ARBA" id="ARBA00006484"/>
    </source>
</evidence>
<evidence type="ECO:0000313" key="4">
    <source>
        <dbReference type="Proteomes" id="UP000008363"/>
    </source>
</evidence>
<dbReference type="Pfam" id="PF13561">
    <property type="entry name" value="adh_short_C2"/>
    <property type="match status" value="1"/>
</dbReference>
<gene>
    <name evidence="3" type="ORF">GORHZ_070_00450</name>
</gene>
<dbReference type="PANTHER" id="PTHR43180">
    <property type="entry name" value="3-OXOACYL-(ACYL-CARRIER-PROTEIN) REDUCTASE (AFU_ORTHOLOGUE AFUA_6G11210)"/>
    <property type="match status" value="1"/>
</dbReference>
<dbReference type="PROSITE" id="PS00061">
    <property type="entry name" value="ADH_SHORT"/>
    <property type="match status" value="1"/>
</dbReference>
<name>K6VSE4_9ACTN</name>
<dbReference type="InterPro" id="IPR020904">
    <property type="entry name" value="Sc_DH/Rdtase_CS"/>
</dbReference>
<keyword evidence="4" id="KW-1185">Reference proteome</keyword>
<proteinExistence type="inferred from homology"/>
<organism evidence="3 4">
    <name type="scientific">Gordonia rhizosphera NBRC 16068</name>
    <dbReference type="NCBI Taxonomy" id="1108045"/>
    <lineage>
        <taxon>Bacteria</taxon>
        <taxon>Bacillati</taxon>
        <taxon>Actinomycetota</taxon>
        <taxon>Actinomycetes</taxon>
        <taxon>Mycobacteriales</taxon>
        <taxon>Gordoniaceae</taxon>
        <taxon>Gordonia</taxon>
    </lineage>
</organism>
<protein>
    <submittedName>
        <fullName evidence="3">Putative oxidoreductase</fullName>
    </submittedName>
</protein>
<dbReference type="AlphaFoldDB" id="K6VSE4"/>
<dbReference type="PANTHER" id="PTHR43180:SF66">
    <property type="entry name" value="SHORT-CHAIN DEHYDROGENASE_REDUCTASE FAMILY PROTEIN"/>
    <property type="match status" value="1"/>
</dbReference>
<dbReference type="PRINTS" id="PR00081">
    <property type="entry name" value="GDHRDH"/>
</dbReference>
<dbReference type="STRING" id="1108045.GORHZ_070_00450"/>
<accession>K6VSE4</accession>
<dbReference type="eggNOG" id="COG1028">
    <property type="taxonomic scope" value="Bacteria"/>
</dbReference>
<dbReference type="RefSeq" id="WP_006332099.1">
    <property type="nucleotide sequence ID" value="NZ_BAHC01000070.1"/>
</dbReference>
<evidence type="ECO:0000313" key="3">
    <source>
        <dbReference type="EMBL" id="GAB89790.1"/>
    </source>
</evidence>
<dbReference type="FunFam" id="3.40.50.720:FF:000084">
    <property type="entry name" value="Short-chain dehydrogenase reductase"/>
    <property type="match status" value="1"/>
</dbReference>
<sequence length="266" mass="27185">MTKNETLAKSEQAADSLAGKVAVVTGAARGIGLEVARSYAAHGAKVVISDIDDAAAADAAGTVPDASARRCDVRDEDSVSDLIDHTLNLHGQVDIVVANAGIASVSPLAEMSFEMWRTMMSINLDGVFLTVKHAARAMIAAGTPGSIITVGSVTALHGTPLVGHYGAAKAAVVNLSKTAALELRPHGIRVNSILPGFAETALVTSNKQSYSDTVGVDFDAIIKQAQGGYVSVEDVAALALFLASDRASFCTGGGYVVDGGLTASLF</sequence>
<dbReference type="Gene3D" id="3.40.50.720">
    <property type="entry name" value="NAD(P)-binding Rossmann-like Domain"/>
    <property type="match status" value="1"/>
</dbReference>
<keyword evidence="2" id="KW-0560">Oxidoreductase</keyword>
<dbReference type="InterPro" id="IPR036291">
    <property type="entry name" value="NAD(P)-bd_dom_sf"/>
</dbReference>
<dbReference type="EMBL" id="BAHC01000070">
    <property type="protein sequence ID" value="GAB89790.1"/>
    <property type="molecule type" value="Genomic_DNA"/>
</dbReference>
<dbReference type="InterPro" id="IPR002347">
    <property type="entry name" value="SDR_fam"/>
</dbReference>